<dbReference type="Pfam" id="PF13302">
    <property type="entry name" value="Acetyltransf_3"/>
    <property type="match status" value="1"/>
</dbReference>
<dbReference type="InterPro" id="IPR051908">
    <property type="entry name" value="Ribosomal_N-acetyltransferase"/>
</dbReference>
<dbReference type="PANTHER" id="PTHR43441">
    <property type="entry name" value="RIBOSOMAL-PROTEIN-SERINE ACETYLTRANSFERASE"/>
    <property type="match status" value="1"/>
</dbReference>
<dbReference type="GO" id="GO:0008999">
    <property type="term" value="F:protein-N-terminal-alanine acetyltransferase activity"/>
    <property type="evidence" value="ECO:0007669"/>
    <property type="project" value="TreeGrafter"/>
</dbReference>
<gene>
    <name evidence="3" type="ORF">L202_02165</name>
</gene>
<reference evidence="3 4" key="1">
    <citation type="submission" date="2016-06" db="EMBL/GenBank/DDBJ databases">
        <title>Evolution of pathogenesis and genome organization in the Tremellales.</title>
        <authorList>
            <person name="Cuomo C."/>
            <person name="Litvintseva A."/>
            <person name="Heitman J."/>
            <person name="Chen Y."/>
            <person name="Sun S."/>
            <person name="Springer D."/>
            <person name="Dromer F."/>
            <person name="Young S."/>
            <person name="Zeng Q."/>
            <person name="Chapman S."/>
            <person name="Gujja S."/>
            <person name="Saif S."/>
            <person name="Birren B."/>
        </authorList>
    </citation>
    <scope>NUCLEOTIDE SEQUENCE [LARGE SCALE GENOMIC DNA]</scope>
    <source>
        <strain evidence="3 4">CBS 6039</strain>
    </source>
</reference>
<dbReference type="InterPro" id="IPR016181">
    <property type="entry name" value="Acyl_CoA_acyltransferase"/>
</dbReference>
<dbReference type="RefSeq" id="XP_018996114.1">
    <property type="nucleotide sequence ID" value="XM_019135711.1"/>
</dbReference>
<name>A0A1E3I0E4_9TREE</name>
<dbReference type="SUPFAM" id="SSF55729">
    <property type="entry name" value="Acyl-CoA N-acyltransferases (Nat)"/>
    <property type="match status" value="1"/>
</dbReference>
<dbReference type="InterPro" id="IPR000182">
    <property type="entry name" value="GNAT_dom"/>
</dbReference>
<feature type="region of interest" description="Disordered" evidence="1">
    <location>
        <begin position="1"/>
        <end position="21"/>
    </location>
</feature>
<dbReference type="AlphaFoldDB" id="A0A1E3I0E4"/>
<organism evidence="3 4">
    <name type="scientific">Cryptococcus amylolentus CBS 6039</name>
    <dbReference type="NCBI Taxonomy" id="1295533"/>
    <lineage>
        <taxon>Eukaryota</taxon>
        <taxon>Fungi</taxon>
        <taxon>Dikarya</taxon>
        <taxon>Basidiomycota</taxon>
        <taxon>Agaricomycotina</taxon>
        <taxon>Tremellomycetes</taxon>
        <taxon>Tremellales</taxon>
        <taxon>Cryptococcaceae</taxon>
        <taxon>Cryptococcus</taxon>
    </lineage>
</organism>
<feature type="domain" description="N-acetyltransferase" evidence="2">
    <location>
        <begin position="44"/>
        <end position="200"/>
    </location>
</feature>
<dbReference type="GeneID" id="30153474"/>
<evidence type="ECO:0000313" key="3">
    <source>
        <dbReference type="EMBL" id="ODN81795.1"/>
    </source>
</evidence>
<keyword evidence="4" id="KW-1185">Reference proteome</keyword>
<dbReference type="Proteomes" id="UP000094065">
    <property type="component" value="Unassembled WGS sequence"/>
</dbReference>
<proteinExistence type="predicted"/>
<evidence type="ECO:0000313" key="4">
    <source>
        <dbReference type="Proteomes" id="UP000094065"/>
    </source>
</evidence>
<dbReference type="EMBL" id="AWGJ01000003">
    <property type="protein sequence ID" value="ODN81795.1"/>
    <property type="molecule type" value="Genomic_DNA"/>
</dbReference>
<dbReference type="OrthoDB" id="41238at2759"/>
<dbReference type="Gene3D" id="3.40.630.30">
    <property type="match status" value="1"/>
</dbReference>
<accession>A0A1E3I0E4</accession>
<dbReference type="GO" id="GO:1990189">
    <property type="term" value="F:protein N-terminal-serine acetyltransferase activity"/>
    <property type="evidence" value="ECO:0007669"/>
    <property type="project" value="TreeGrafter"/>
</dbReference>
<comment type="caution">
    <text evidence="3">The sequence shown here is derived from an EMBL/GenBank/DDBJ whole genome shotgun (WGS) entry which is preliminary data.</text>
</comment>
<dbReference type="PANTHER" id="PTHR43441:SF5">
    <property type="entry name" value="FAMILY ACETYLTRANSFERASE, PUTATIVE-RELATED"/>
    <property type="match status" value="1"/>
</dbReference>
<evidence type="ECO:0000256" key="1">
    <source>
        <dbReference type="SAM" id="MobiDB-lite"/>
    </source>
</evidence>
<evidence type="ECO:0000259" key="2">
    <source>
        <dbReference type="Pfam" id="PF13302"/>
    </source>
</evidence>
<protein>
    <recommendedName>
        <fullName evidence="2">N-acetyltransferase domain-containing protein</fullName>
    </recommendedName>
</protein>
<sequence>MPAFTNSYAPPAPPDIPSDIHLHTPPDEYDFNYVFEVKQLRSDRVELRPMVPSLHAKVYFEGVNKYPEVLKWMGISPPRTLEETLVLIEKIWRAPTDSLSYAIFTEPPGSTTKVEPEDYVYAGSIAIINSSSPQMIAEPGYVTILPPFHRTHVQTHATGLLLHRILDHPDQGGLGLRRCQWLTTTLNTASQAASKRLGFHFEGELRCQRVLPAGKVGVRDGRPEVRLSECPARHDWYSSLTWYEWEEEGRAHIDALMARQG</sequence>